<name>A0ABV9DLP6_9BACI</name>
<evidence type="ECO:0000313" key="2">
    <source>
        <dbReference type="Proteomes" id="UP001595989"/>
    </source>
</evidence>
<dbReference type="RefSeq" id="WP_390296412.1">
    <property type="nucleotide sequence ID" value="NZ_JBHSFU010000007.1"/>
</dbReference>
<sequence length="170" mass="19828">MKKRLVWTLFILVGATAFLVVAMPFVTLHFGKHYSGSAYGFEKGEEEHYAIEPSENWEVYMYVVLNHNENMYREPVSRLKLASKLDDLPDSVDYSITDTAINGTAQLNGDKTIFEIPSDKALKRMAENMETIELQLSWNDQEETMKLPFLTSFGRRQYPWYLKFMESDFE</sequence>
<organism evidence="1 2">
    <name type="scientific">Virgibacillus kekensis</name>
    <dbReference type="NCBI Taxonomy" id="202261"/>
    <lineage>
        <taxon>Bacteria</taxon>
        <taxon>Bacillati</taxon>
        <taxon>Bacillota</taxon>
        <taxon>Bacilli</taxon>
        <taxon>Bacillales</taxon>
        <taxon>Bacillaceae</taxon>
        <taxon>Virgibacillus</taxon>
    </lineage>
</organism>
<comment type="caution">
    <text evidence="1">The sequence shown here is derived from an EMBL/GenBank/DDBJ whole genome shotgun (WGS) entry which is preliminary data.</text>
</comment>
<dbReference type="Proteomes" id="UP001595989">
    <property type="component" value="Unassembled WGS sequence"/>
</dbReference>
<accession>A0ABV9DLP6</accession>
<dbReference type="EMBL" id="JBHSFU010000007">
    <property type="protein sequence ID" value="MFC4558998.1"/>
    <property type="molecule type" value="Genomic_DNA"/>
</dbReference>
<protein>
    <recommendedName>
        <fullName evidence="3">DUF1616 domain-containing protein</fullName>
    </recommendedName>
</protein>
<keyword evidence="2" id="KW-1185">Reference proteome</keyword>
<evidence type="ECO:0000313" key="1">
    <source>
        <dbReference type="EMBL" id="MFC4558998.1"/>
    </source>
</evidence>
<reference evidence="2" key="1">
    <citation type="journal article" date="2019" name="Int. J. Syst. Evol. Microbiol.">
        <title>The Global Catalogue of Microorganisms (GCM) 10K type strain sequencing project: providing services to taxonomists for standard genome sequencing and annotation.</title>
        <authorList>
            <consortium name="The Broad Institute Genomics Platform"/>
            <consortium name="The Broad Institute Genome Sequencing Center for Infectious Disease"/>
            <person name="Wu L."/>
            <person name="Ma J."/>
        </authorList>
    </citation>
    <scope>NUCLEOTIDE SEQUENCE [LARGE SCALE GENOMIC DNA]</scope>
    <source>
        <strain evidence="2">CGMCC 4.7426</strain>
    </source>
</reference>
<gene>
    <name evidence="1" type="ORF">ACFO3D_12420</name>
</gene>
<proteinExistence type="predicted"/>
<evidence type="ECO:0008006" key="3">
    <source>
        <dbReference type="Google" id="ProtNLM"/>
    </source>
</evidence>